<dbReference type="EMBL" id="CP121689">
    <property type="protein sequence ID" value="WZL76898.1"/>
    <property type="molecule type" value="Genomic_DNA"/>
</dbReference>
<protein>
    <recommendedName>
        <fullName evidence="10">Isoleucine--tRNA ligase</fullName>
        <ecNumber evidence="10">6.1.1.5</ecNumber>
    </recommendedName>
    <alternativeName>
        <fullName evidence="10">Isoleucyl-tRNA synthetase</fullName>
        <shortName evidence="10">IleRS</shortName>
    </alternativeName>
</protein>
<gene>
    <name evidence="10 13" type="primary">ileS</name>
    <name evidence="13" type="ORF">QBE54_03990</name>
</gene>
<feature type="short sequence motif" description="'KMSKS' region" evidence="10">
    <location>
        <begin position="596"/>
        <end position="600"/>
    </location>
</feature>
<dbReference type="EC" id="6.1.1.5" evidence="10"/>
<dbReference type="NCBIfam" id="TIGR00392">
    <property type="entry name" value="ileS"/>
    <property type="match status" value="1"/>
</dbReference>
<dbReference type="InterPro" id="IPR002300">
    <property type="entry name" value="aa-tRNA-synth_Ia"/>
</dbReference>
<proteinExistence type="inferred from homology"/>
<comment type="similarity">
    <text evidence="1 10">Belongs to the class-I aminoacyl-tRNA synthetase family. IleS type 2 subfamily.</text>
</comment>
<dbReference type="SUPFAM" id="SSF47323">
    <property type="entry name" value="Anticodon-binding domain of a subclass of class I aminoacyl-tRNA synthetases"/>
    <property type="match status" value="1"/>
</dbReference>
<evidence type="ECO:0000313" key="14">
    <source>
        <dbReference type="Proteomes" id="UP001461341"/>
    </source>
</evidence>
<dbReference type="SUPFAM" id="SSF50677">
    <property type="entry name" value="ValRS/IleRS/LeuRS editing domain"/>
    <property type="match status" value="1"/>
</dbReference>
<dbReference type="CDD" id="cd00818">
    <property type="entry name" value="IleRS_core"/>
    <property type="match status" value="1"/>
</dbReference>
<keyword evidence="3 10" id="KW-0436">Ligase</keyword>
<comment type="subunit">
    <text evidence="10">Monomer.</text>
</comment>
<feature type="domain" description="Aminoacyl-tRNA synthetase class Ia" evidence="11">
    <location>
        <begin position="18"/>
        <end position="625"/>
    </location>
</feature>
<organism evidence="13 14">
    <name type="scientific">Thermatribacter velox</name>
    <dbReference type="NCBI Taxonomy" id="3039681"/>
    <lineage>
        <taxon>Bacteria</taxon>
        <taxon>Pseudomonadati</taxon>
        <taxon>Atribacterota</taxon>
        <taxon>Atribacteria</taxon>
        <taxon>Atribacterales</taxon>
        <taxon>Thermatribacteraceae</taxon>
        <taxon>Thermatribacter</taxon>
    </lineage>
</organism>
<keyword evidence="2 10" id="KW-0963">Cytoplasm</keyword>
<evidence type="ECO:0000313" key="13">
    <source>
        <dbReference type="EMBL" id="WZL76898.1"/>
    </source>
</evidence>
<dbReference type="InterPro" id="IPR013155">
    <property type="entry name" value="M/V/L/I-tRNA-synth_anticd-bd"/>
</dbReference>
<evidence type="ECO:0000259" key="12">
    <source>
        <dbReference type="Pfam" id="PF08264"/>
    </source>
</evidence>
<dbReference type="HAMAP" id="MF_02003">
    <property type="entry name" value="Ile_tRNA_synth_type2"/>
    <property type="match status" value="1"/>
</dbReference>
<dbReference type="Gene3D" id="1.10.730.10">
    <property type="entry name" value="Isoleucyl-tRNA Synthetase, Domain 1"/>
    <property type="match status" value="1"/>
</dbReference>
<feature type="short sequence motif" description="'HIGH' region" evidence="10">
    <location>
        <begin position="48"/>
        <end position="58"/>
    </location>
</feature>
<dbReference type="PANTHER" id="PTHR42780:SF1">
    <property type="entry name" value="ISOLEUCINE--TRNA LIGASE, CYTOPLASMIC"/>
    <property type="match status" value="1"/>
</dbReference>
<dbReference type="InterPro" id="IPR023586">
    <property type="entry name" value="Ile-tRNA-ligase_type2"/>
</dbReference>
<dbReference type="InterPro" id="IPR033709">
    <property type="entry name" value="Anticodon_Ile_ABEc"/>
</dbReference>
<dbReference type="RefSeq" id="WP_369019062.1">
    <property type="nucleotide sequence ID" value="NZ_CP121689.1"/>
</dbReference>
<dbReference type="InterPro" id="IPR009080">
    <property type="entry name" value="tRNAsynth_Ia_anticodon-bd"/>
</dbReference>
<evidence type="ECO:0000256" key="6">
    <source>
        <dbReference type="ARBA" id="ARBA00022917"/>
    </source>
</evidence>
<evidence type="ECO:0000256" key="5">
    <source>
        <dbReference type="ARBA" id="ARBA00022840"/>
    </source>
</evidence>
<evidence type="ECO:0000256" key="9">
    <source>
        <dbReference type="ARBA" id="ARBA00048359"/>
    </source>
</evidence>
<sequence>MFEQVDLKTEWGKFEEEILEFWKRNSIFEKSLRQREQSPRFVFYEGPPTANGYPHAGHVIGRSIKDLIPRYKTMCGYYVPRKAGWDTHGLPVELEVEKELGISGKPQIEEYGIDRFNKKCKESVLKYIREWEKLTERIGIWMDLNNPYITFDNSYIESLWWVLKQLWDKGLLYQGYKVLPYCARCGTSLSSHEVALGYRDTEDPSVFVKFRIAGQEKAYFLVWTTTPWTLVANVALAVGKELEYLEVEHLTSQERFILSQQGFERIFTPEERKEFKVVRSLKGKDLIGLRYEPLMDFLRAEKGYQVFGADFVSTEEGTGIVHIAPAFGEDDMALAREYDLPVLQPVKPDGTYSDEVFLWKGMWVKDADPLIIEYLREQNKLFRVETYRHTYPFCWRCDTPLLYYAKESWFIKTTAFRDLLIENNRKINWFPPHIQEGRFGNFLENVVDWALSRERYWGTPLNIWVCENCNSKEAIGSIAELRSRSLKRLDSIELHRPYVDEVIIQCPHCSGVMRRVKEVIDCWFDSGAMFVAQYHYPFENQEEFARSFPADFICEAIDQTRGWFYSLHVLATLLFASPAYRNCLVTELGLDEKGQKMSKHIGNVISPWELISMYGADVLRWYVFSVSPPWMPKRFGKKALGEVFSKFFSTFWNVFNFFVTYANIDGFEPECLPEWDIERGNVFDRWIVARLHFLINEVRSCLESFEISKAAKAIEYFVVEDLSNWYIRRSRRRFWKEGWDEDKESAYKTLFRVLFELSRLMAPFVPFAAELAYQRLTQGIRQKRESVHLEDYPLSREELLDKELVATMEVVRTLANLGRSVRNKINIKLRQPLRKALLVVPEVSERERARQFENLLKEELNVKQVAWLEHLPEEVQIVLKPNFKELGPRFGTKVKEIAGFLAKCSRDEALRLFEQGELVLHLEDGPIVLSHSEVEVLLKTTGTLHMESAGKYAVILDAALDEELRKEGIVRDVIHRVQLMRKEAGFEITDRIVLLVDDSTAEPLKQVFLELAPLIREEVLAKEIVFGKIDGNQIFKEEFQVSGMKAILGVKKC</sequence>
<keyword evidence="4 10" id="KW-0547">Nucleotide-binding</keyword>
<comment type="domain">
    <text evidence="10">IleRS has two distinct active sites: one for aminoacylation and one for editing. The misactivated valine is translocated from the active site to the editing site, which sterically excludes the correctly activated isoleucine. The single editing site contains two valyl binding pockets, one specific for each substrate (Val-AMP or Val-tRNA(Ile)).</text>
</comment>
<accession>A0ABZ2YD18</accession>
<dbReference type="PRINTS" id="PR00984">
    <property type="entry name" value="TRNASYNTHILE"/>
</dbReference>
<comment type="subcellular location">
    <subcellularLocation>
        <location evidence="10">Cytoplasm</location>
    </subcellularLocation>
</comment>
<feature type="domain" description="Methionyl/Valyl/Leucyl/Isoleucyl-tRNA synthetase anticodon-binding" evidence="12">
    <location>
        <begin position="684"/>
        <end position="836"/>
    </location>
</feature>
<comment type="function">
    <text evidence="8 10">Catalyzes the attachment of isoleucine to tRNA(Ile). As IleRS can inadvertently accommodate and process structurally similar amino acids such as valine, to avoid such errors it has two additional distinct tRNA(Ile)-dependent editing activities. One activity is designated as 'pretransfer' editing and involves the hydrolysis of activated Val-AMP. The other activity is designated 'posttransfer' editing and involves deacylation of mischarged Val-tRNA(Ile).</text>
</comment>
<dbReference type="Pfam" id="PF00133">
    <property type="entry name" value="tRNA-synt_1"/>
    <property type="match status" value="1"/>
</dbReference>
<evidence type="ECO:0000256" key="4">
    <source>
        <dbReference type="ARBA" id="ARBA00022741"/>
    </source>
</evidence>
<evidence type="ECO:0000256" key="1">
    <source>
        <dbReference type="ARBA" id="ARBA00007078"/>
    </source>
</evidence>
<evidence type="ECO:0000256" key="3">
    <source>
        <dbReference type="ARBA" id="ARBA00022598"/>
    </source>
</evidence>
<dbReference type="Gene3D" id="3.40.50.620">
    <property type="entry name" value="HUPs"/>
    <property type="match status" value="2"/>
</dbReference>
<dbReference type="SUPFAM" id="SSF52374">
    <property type="entry name" value="Nucleotidylyl transferase"/>
    <property type="match status" value="1"/>
</dbReference>
<evidence type="ECO:0000256" key="2">
    <source>
        <dbReference type="ARBA" id="ARBA00022490"/>
    </source>
</evidence>
<comment type="catalytic activity">
    <reaction evidence="9 10">
        <text>tRNA(Ile) + L-isoleucine + ATP = L-isoleucyl-tRNA(Ile) + AMP + diphosphate</text>
        <dbReference type="Rhea" id="RHEA:11060"/>
        <dbReference type="Rhea" id="RHEA-COMP:9666"/>
        <dbReference type="Rhea" id="RHEA-COMP:9695"/>
        <dbReference type="ChEBI" id="CHEBI:30616"/>
        <dbReference type="ChEBI" id="CHEBI:33019"/>
        <dbReference type="ChEBI" id="CHEBI:58045"/>
        <dbReference type="ChEBI" id="CHEBI:78442"/>
        <dbReference type="ChEBI" id="CHEBI:78528"/>
        <dbReference type="ChEBI" id="CHEBI:456215"/>
        <dbReference type="EC" id="6.1.1.5"/>
    </reaction>
</comment>
<evidence type="ECO:0000256" key="10">
    <source>
        <dbReference type="HAMAP-Rule" id="MF_02003"/>
    </source>
</evidence>
<keyword evidence="10" id="KW-0862">Zinc</keyword>
<reference evidence="13 14" key="1">
    <citation type="submission" date="2023-03" db="EMBL/GenBank/DDBJ databases">
        <title>Novel Species.</title>
        <authorList>
            <person name="Ma S."/>
        </authorList>
    </citation>
    <scope>NUCLEOTIDE SEQUENCE [LARGE SCALE GENOMIC DNA]</scope>
    <source>
        <strain evidence="13 14">B11</strain>
    </source>
</reference>
<dbReference type="PANTHER" id="PTHR42780">
    <property type="entry name" value="SOLEUCYL-TRNA SYNTHETASE"/>
    <property type="match status" value="1"/>
</dbReference>
<evidence type="ECO:0000256" key="7">
    <source>
        <dbReference type="ARBA" id="ARBA00023146"/>
    </source>
</evidence>
<evidence type="ECO:0000256" key="8">
    <source>
        <dbReference type="ARBA" id="ARBA00025217"/>
    </source>
</evidence>
<dbReference type="PROSITE" id="PS00178">
    <property type="entry name" value="AA_TRNA_LIGASE_I"/>
    <property type="match status" value="1"/>
</dbReference>
<keyword evidence="6 10" id="KW-0648">Protein biosynthesis</keyword>
<dbReference type="Proteomes" id="UP001461341">
    <property type="component" value="Chromosome"/>
</dbReference>
<dbReference type="InterPro" id="IPR001412">
    <property type="entry name" value="aa-tRNA-synth_I_CS"/>
</dbReference>
<name>A0ABZ2YD18_9BACT</name>
<keyword evidence="14" id="KW-1185">Reference proteome</keyword>
<feature type="binding site" evidence="10">
    <location>
        <position position="599"/>
    </location>
    <ligand>
        <name>ATP</name>
        <dbReference type="ChEBI" id="CHEBI:30616"/>
    </ligand>
</feature>
<dbReference type="Gene3D" id="3.90.740.10">
    <property type="entry name" value="Valyl/Leucyl/Isoleucyl-tRNA synthetase, editing domain"/>
    <property type="match status" value="1"/>
</dbReference>
<dbReference type="InterPro" id="IPR014729">
    <property type="entry name" value="Rossmann-like_a/b/a_fold"/>
</dbReference>
<evidence type="ECO:0000259" key="11">
    <source>
        <dbReference type="Pfam" id="PF00133"/>
    </source>
</evidence>
<dbReference type="Pfam" id="PF19302">
    <property type="entry name" value="DUF5915"/>
    <property type="match status" value="1"/>
</dbReference>
<keyword evidence="7 10" id="KW-0030">Aminoacyl-tRNA synthetase</keyword>
<dbReference type="CDD" id="cd07961">
    <property type="entry name" value="Anticodon_Ia_Ile_ABEc"/>
    <property type="match status" value="1"/>
</dbReference>
<dbReference type="InterPro" id="IPR002301">
    <property type="entry name" value="Ile-tRNA-ligase"/>
</dbReference>
<dbReference type="GO" id="GO:0004822">
    <property type="term" value="F:isoleucine-tRNA ligase activity"/>
    <property type="evidence" value="ECO:0007669"/>
    <property type="project" value="UniProtKB-EC"/>
</dbReference>
<dbReference type="Pfam" id="PF08264">
    <property type="entry name" value="Anticodon_1"/>
    <property type="match status" value="1"/>
</dbReference>
<keyword evidence="10" id="KW-0479">Metal-binding</keyword>
<keyword evidence="5 10" id="KW-0067">ATP-binding</keyword>
<comment type="cofactor">
    <cofactor evidence="10">
        <name>Zn(2+)</name>
        <dbReference type="ChEBI" id="CHEBI:29105"/>
    </cofactor>
</comment>
<dbReference type="InterPro" id="IPR009008">
    <property type="entry name" value="Val/Leu/Ile-tRNA-synth_edit"/>
</dbReference>